<protein>
    <submittedName>
        <fullName evidence="1">Uncharacterized protein</fullName>
    </submittedName>
</protein>
<dbReference type="AlphaFoldDB" id="A0A935N218"/>
<proteinExistence type="predicted"/>
<accession>A0A935N218</accession>
<comment type="caution">
    <text evidence="1">The sequence shown here is derived from an EMBL/GenBank/DDBJ whole genome shotgun (WGS) entry which is preliminary data.</text>
</comment>
<gene>
    <name evidence="1" type="ORF">IPJ38_10575</name>
</gene>
<name>A0A935N218_9RHOO</name>
<evidence type="ECO:0000313" key="2">
    <source>
        <dbReference type="Proteomes" id="UP000739411"/>
    </source>
</evidence>
<evidence type="ECO:0000313" key="1">
    <source>
        <dbReference type="EMBL" id="MBK7415475.1"/>
    </source>
</evidence>
<organism evidence="1 2">
    <name type="scientific">Candidatus Dechloromonas phosphorivorans</name>
    <dbReference type="NCBI Taxonomy" id="2899244"/>
    <lineage>
        <taxon>Bacteria</taxon>
        <taxon>Pseudomonadati</taxon>
        <taxon>Pseudomonadota</taxon>
        <taxon>Betaproteobacteria</taxon>
        <taxon>Rhodocyclales</taxon>
        <taxon>Azonexaceae</taxon>
        <taxon>Dechloromonas</taxon>
    </lineage>
</organism>
<reference evidence="1 2" key="1">
    <citation type="submission" date="2020-10" db="EMBL/GenBank/DDBJ databases">
        <title>Connecting structure to function with the recovery of over 1000 high-quality activated sludge metagenome-assembled genomes encoding full-length rRNA genes using long-read sequencing.</title>
        <authorList>
            <person name="Singleton C.M."/>
            <person name="Petriglieri F."/>
            <person name="Kristensen J.M."/>
            <person name="Kirkegaard R.H."/>
            <person name="Michaelsen T.Y."/>
            <person name="Andersen M.H."/>
            <person name="Karst S.M."/>
            <person name="Dueholm M.S."/>
            <person name="Nielsen P.H."/>
            <person name="Albertsen M."/>
        </authorList>
    </citation>
    <scope>NUCLEOTIDE SEQUENCE [LARGE SCALE GENOMIC DNA]</scope>
    <source>
        <strain evidence="1">EsbW_18-Q3-R4-48_BATAC.463</strain>
    </source>
</reference>
<dbReference type="EMBL" id="JADJMS010000020">
    <property type="protein sequence ID" value="MBK7415475.1"/>
    <property type="molecule type" value="Genomic_DNA"/>
</dbReference>
<dbReference type="Proteomes" id="UP000739411">
    <property type="component" value="Unassembled WGS sequence"/>
</dbReference>
<sequence>MASVSTALAQVDSRPFFEKALRYAIEQNVIAPEALKTMLADAPKGMVQIANYFGTAHLRTDLESARQRIVNLISLYLEEVSGGDLQRAALSLRDKSLLSHSKGGSDMIKRLHAMPDAKIIGGHSVTAEDQRNFLNDHSLASALSLAEYRVAFENRKACQQEIDFALWLAKKMNAPADQVNLCGDNSTLLRSAMLVLFAEKTELIMPTRSGFVRLIEAIKKKSCKLDEARLKTFLANAPLEFQQLGQQEMQRFIADDLPEIRKVASTADSLLYGESSLPFFVVENIDEDNREYERLVAQEWHRVTKGDGDDPAVVSTVFLLIATGFPAKPKLLLREGQEIIRNFRTSGFNSKAVLEFIDMHAPHESREDLRRQWLEDLMPEAELDLADKDPNFPDSHMDRALEYLRKTCATSWKSRRR</sequence>